<dbReference type="PANTHER" id="PTHR43308:SF5">
    <property type="entry name" value="S-LAYER PROTEIN _ PEPTIDOGLYCAN ENDO-BETA-N-ACETYLGLUCOSAMINIDASE"/>
    <property type="match status" value="1"/>
</dbReference>
<reference evidence="3 4" key="1">
    <citation type="submission" date="2018-03" db="EMBL/GenBank/DDBJ databases">
        <title>Genome sequence of Moorella stamsii DSM 26217.</title>
        <authorList>
            <person name="Poehlein A."/>
            <person name="Daniel R."/>
        </authorList>
    </citation>
    <scope>NUCLEOTIDE SEQUENCE [LARGE SCALE GENOMIC DNA]</scope>
    <source>
        <strain evidence="4">DSM 26217</strain>
    </source>
</reference>
<dbReference type="Proteomes" id="UP000239430">
    <property type="component" value="Unassembled WGS sequence"/>
</dbReference>
<dbReference type="GO" id="GO:0031176">
    <property type="term" value="F:endo-1,4-beta-xylanase activity"/>
    <property type="evidence" value="ECO:0007669"/>
    <property type="project" value="UniProtKB-EC"/>
</dbReference>
<protein>
    <submittedName>
        <fullName evidence="3">Endo-1,4-beta-xylanase A</fullName>
        <ecNumber evidence="3">3.2.1.8</ecNumber>
    </submittedName>
</protein>
<dbReference type="Gene3D" id="2.170.130.30">
    <property type="match status" value="1"/>
</dbReference>
<dbReference type="Pfam" id="PF14478">
    <property type="entry name" value="DUF4430"/>
    <property type="match status" value="1"/>
</dbReference>
<keyword evidence="4" id="KW-1185">Reference proteome</keyword>
<dbReference type="AlphaFoldDB" id="A0A9X7P669"/>
<evidence type="ECO:0000256" key="1">
    <source>
        <dbReference type="ARBA" id="ARBA00022737"/>
    </source>
</evidence>
<name>A0A9X7P669_9FIRM</name>
<dbReference type="InterPro" id="IPR003343">
    <property type="entry name" value="Big_2"/>
</dbReference>
<dbReference type="Pfam" id="PF02368">
    <property type="entry name" value="Big_2"/>
    <property type="match status" value="1"/>
</dbReference>
<dbReference type="Gene3D" id="1.50.10.20">
    <property type="match status" value="2"/>
</dbReference>
<dbReference type="EMBL" id="PVXL01000044">
    <property type="protein sequence ID" value="PRR72841.1"/>
    <property type="molecule type" value="Genomic_DNA"/>
</dbReference>
<dbReference type="Pfam" id="PF00395">
    <property type="entry name" value="SLH"/>
    <property type="match status" value="3"/>
</dbReference>
<keyword evidence="3" id="KW-0326">Glycosidase</keyword>
<feature type="domain" description="SLH" evidence="2">
    <location>
        <begin position="1132"/>
        <end position="1195"/>
    </location>
</feature>
<dbReference type="InterPro" id="IPR001119">
    <property type="entry name" value="SLH_dom"/>
</dbReference>
<gene>
    <name evidence="3" type="primary">xynA1_1</name>
    <name evidence="3" type="ORF">MOST_17350</name>
</gene>
<dbReference type="RefSeq" id="WP_161952820.1">
    <property type="nucleotide sequence ID" value="NZ_PVXL01000044.1"/>
</dbReference>
<dbReference type="SUPFAM" id="SSF49373">
    <property type="entry name" value="Invasin/intimin cell-adhesion fragments"/>
    <property type="match status" value="1"/>
</dbReference>
<keyword evidence="3" id="KW-0378">Hydrolase</keyword>
<dbReference type="EC" id="3.2.1.8" evidence="3"/>
<dbReference type="InterPro" id="IPR051465">
    <property type="entry name" value="Cell_Envelope_Struct_Comp"/>
</dbReference>
<dbReference type="PROSITE" id="PS51272">
    <property type="entry name" value="SLH"/>
    <property type="match status" value="3"/>
</dbReference>
<dbReference type="Gene3D" id="2.60.40.1080">
    <property type="match status" value="1"/>
</dbReference>
<feature type="domain" description="SLH" evidence="2">
    <location>
        <begin position="1196"/>
        <end position="1249"/>
    </location>
</feature>
<dbReference type="SUPFAM" id="SSF48239">
    <property type="entry name" value="Terpenoid cyclases/Protein prenyltransferases"/>
    <property type="match status" value="3"/>
</dbReference>
<dbReference type="InterPro" id="IPR027954">
    <property type="entry name" value="Transcobalamin-like_C"/>
</dbReference>
<evidence type="ECO:0000313" key="3">
    <source>
        <dbReference type="EMBL" id="PRR72841.1"/>
    </source>
</evidence>
<organism evidence="3 4">
    <name type="scientific">Neomoorella stamsii</name>
    <dbReference type="NCBI Taxonomy" id="1266720"/>
    <lineage>
        <taxon>Bacteria</taxon>
        <taxon>Bacillati</taxon>
        <taxon>Bacillota</taxon>
        <taxon>Clostridia</taxon>
        <taxon>Neomoorellales</taxon>
        <taxon>Neomoorellaceae</taxon>
        <taxon>Neomoorella</taxon>
    </lineage>
</organism>
<evidence type="ECO:0000259" key="2">
    <source>
        <dbReference type="PROSITE" id="PS51272"/>
    </source>
</evidence>
<dbReference type="PANTHER" id="PTHR43308">
    <property type="entry name" value="OUTER MEMBRANE PROTEIN ALPHA-RELATED"/>
    <property type="match status" value="1"/>
</dbReference>
<accession>A0A9X7P669</accession>
<dbReference type="CDD" id="cd00688">
    <property type="entry name" value="ISOPREN_C2_like"/>
    <property type="match status" value="1"/>
</dbReference>
<feature type="domain" description="SLH" evidence="2">
    <location>
        <begin position="1071"/>
        <end position="1131"/>
    </location>
</feature>
<dbReference type="InterPro" id="IPR008964">
    <property type="entry name" value="Invasin/intimin_cell_adhesion"/>
</dbReference>
<dbReference type="InterPro" id="IPR008930">
    <property type="entry name" value="Terpenoid_cyclase/PrenylTrfase"/>
</dbReference>
<keyword evidence="1" id="KW-0677">Repeat</keyword>
<sequence length="1249" mass="134281">MFYKRFNRRFISLAITVCLLFSFLVPFVVPGKAMAADQAVAYTAQELAAKAIKFINDRYQAGEKIDGYTAYILTLAGENLEDKVKWTRNEETLKSSIEKLADLLGNNNGLLTYILATQNDDGSFGPLGNDYGTKAPLQALALVKPDLPVTDAVYNQVQDSISKAVYYFQNRYQNGSLTYEVNGWNFDYRCVEALVQAGEDLSAAGWVYNGKSLKAAVIASAQAAASNPSVLDAVYLAKELTALYAVDPASCDIDTLAKAIISKQNTGSGTVYFGNSIYDDVMVLAALGKAGKLSGIDQASALNYLNGFKHEHKDAWGNAAGAAWGGYDPEEPDLTAQVLTALSYFNGAGDPNSDVYKAIQEGLAYLQDIQDVDTGAIPAQWDSTFATAETLIALQSLGKKYDDYAGSTSPWVKRSRTKTIAQCLLALNSWDDTTRVEKLVNLLKERHSTKGFDNSVYSDMWAYIALGEAGRISVINDVYTRDYLLGKQSVAEATYGAWGEVGGSTFYPDFMSTAQAIRALTYLSGYQQNDPQIQAAINNGLQYLKQWLQPDGSVCYRTEFWAEDPVVDTAEVIITLKRLGQDPLNWRSPAGLSPVSYMMLKALNEDGSFGAYRNVLDASEALYTYLILAGTIDPGTSLGLLVQPTTATLNLSGQQQFKALVAYFDGTRSDVTRDADWSVDDSSIAEVVYGLVTALKAGQTVVRAAYNGLAAAATLNVALPASSTSDRNYCTVDIAVVGMNGELLYGPGSVMVSKNGRWGLTALGALDATGLPYVDDNGFVKSIAGQANSGMNGWMYKVNGSVPMVSASQKTIQDGDQVIWWYSTDWSSPGPVWESLLKSSTSATTAMTVPADLNEQNKKLPVALQAPEVAVDALAKINQLLELTEGTFQIAPLSEVKKAVVVTGGEKAMSRAEIAALRKELAQNQIYLAQKVTASAGAIITDAKEEIALSIPAEALQNDLEITIKKVTVIASAGNTGGNAAQAPPPAGYQQISAIYNFGPDGTTFNIPVTLNLKIALPPLAKPENLALAWYDKTKGQWVAIPAVVDMSKGLILARINHFSDYAVFVKEARKSFEDVTNNSFAWAKDTIETLAGAGIVAGVDSSHFEPGRAVTRAEFASLLVKALGLEAKEGTKNPFKDVKGDAWYAGAVTAAAGNGLVKGYEDGTFRPENLITREELVAMLVRAMNLPASEEKLTFKDNDKVSAWARKSVAVAAAHGLVKGFEDGTFRPGDTASRAECAVMIYRMLVAE</sequence>
<evidence type="ECO:0000313" key="4">
    <source>
        <dbReference type="Proteomes" id="UP000239430"/>
    </source>
</evidence>
<proteinExistence type="predicted"/>
<comment type="caution">
    <text evidence="3">The sequence shown here is derived from an EMBL/GenBank/DDBJ whole genome shotgun (WGS) entry which is preliminary data.</text>
</comment>
<dbReference type="Gene3D" id="2.60.220.30">
    <property type="match status" value="1"/>
</dbReference>